<dbReference type="GO" id="GO:0007156">
    <property type="term" value="P:homophilic cell adhesion via plasma membrane adhesion molecules"/>
    <property type="evidence" value="ECO:0000318"/>
    <property type="project" value="GO_Central"/>
</dbReference>
<dbReference type="GO" id="GO:0050808">
    <property type="term" value="P:synapse organization"/>
    <property type="evidence" value="ECO:0000318"/>
    <property type="project" value="GO_Central"/>
</dbReference>
<dbReference type="OMA" id="IKHLHPG"/>
<dbReference type="AlphaFoldDB" id="A0A7M7LSV9"/>
<dbReference type="PROSITE" id="PS50835">
    <property type="entry name" value="IG_LIKE"/>
    <property type="match status" value="3"/>
</dbReference>
<dbReference type="Pfam" id="PF07686">
    <property type="entry name" value="V-set"/>
    <property type="match status" value="1"/>
</dbReference>
<sequence>MNVWVFDWVYLCLCLIIYETVGVPYRPSLRFPRQINAPNPELFQGRIIIGSTAFTEPISNSKCAQEVASSDTQFPGSMYRNCTMAPKTTPPAPGMPYFITHNVQVLIRVNEGGHAHFKCRVSDLGDNHVIWYKTNKGRRSLISVGQEIMDQSRQYIKDGDFVNSTFDLRLPNVQRSDEDIYTCTIQSHPPTELNFTLLVSYQASVRRVLPDDEPNWSAAEPNRVYFNETSNATLTCLVDGSPSPIVTWWKKDRPTRPSRAQHLIIAVSDNITLVNISREQSGQYVCDAENGVSGRDPPDSRVIDVVVQYAPEVRTLSPDIRVGEGKYLLLQCNVNAVPKARFYWMKDNRNLTLTSQSSDNRLVIISLDPRRDYGNYTCVAYNRLGSSNTTIQVSGRPLAPQVTSSLYGTRRHIYTLRWTPGANLQEALQDTIEIEAYDIYYRKTWIEDVEGKSRVRFYPEQPLADTIYPRPDAWSAQQTFVLRDLSDDSTYEGQICPRNMYGTGDCADFQFKTRLEDIVTTIPPEARQTIPDADKSGLWTAKADQWRSRANVMAPSFVLALSASFVSLRLCYH</sequence>
<dbReference type="GO" id="GO:0030424">
    <property type="term" value="C:axon"/>
    <property type="evidence" value="ECO:0000318"/>
    <property type="project" value="GO_Central"/>
</dbReference>
<evidence type="ECO:0000256" key="2">
    <source>
        <dbReference type="ARBA" id="ARBA00023157"/>
    </source>
</evidence>
<evidence type="ECO:0000313" key="6">
    <source>
        <dbReference type="Proteomes" id="UP000007110"/>
    </source>
</evidence>
<dbReference type="GO" id="GO:0005886">
    <property type="term" value="C:plasma membrane"/>
    <property type="evidence" value="ECO:0000318"/>
    <property type="project" value="GO_Central"/>
</dbReference>
<keyword evidence="6" id="KW-1185">Reference proteome</keyword>
<keyword evidence="1 3" id="KW-0732">Signal</keyword>
<feature type="domain" description="Ig-like" evidence="4">
    <location>
        <begin position="214"/>
        <end position="304"/>
    </location>
</feature>
<dbReference type="FunCoup" id="A0A7M7LSV9">
    <property type="interactions" value="529"/>
</dbReference>
<dbReference type="InterPro" id="IPR013783">
    <property type="entry name" value="Ig-like_fold"/>
</dbReference>
<dbReference type="OrthoDB" id="6159398at2759"/>
<dbReference type="SMART" id="SM00409">
    <property type="entry name" value="IG"/>
    <property type="match status" value="3"/>
</dbReference>
<organism evidence="5 6">
    <name type="scientific">Strongylocentrotus purpuratus</name>
    <name type="common">Purple sea urchin</name>
    <dbReference type="NCBI Taxonomy" id="7668"/>
    <lineage>
        <taxon>Eukaryota</taxon>
        <taxon>Metazoa</taxon>
        <taxon>Echinodermata</taxon>
        <taxon>Eleutherozoa</taxon>
        <taxon>Echinozoa</taxon>
        <taxon>Echinoidea</taxon>
        <taxon>Euechinoidea</taxon>
        <taxon>Echinacea</taxon>
        <taxon>Camarodonta</taxon>
        <taxon>Echinidea</taxon>
        <taxon>Strongylocentrotidae</taxon>
        <taxon>Strongylocentrotus</taxon>
    </lineage>
</organism>
<dbReference type="Gene3D" id="2.60.40.10">
    <property type="entry name" value="Immunoglobulins"/>
    <property type="match status" value="4"/>
</dbReference>
<dbReference type="PANTHER" id="PTHR45080">
    <property type="entry name" value="CONTACTIN 5"/>
    <property type="match status" value="1"/>
</dbReference>
<proteinExistence type="predicted"/>
<accession>A0A7M7LSV9</accession>
<evidence type="ECO:0000256" key="1">
    <source>
        <dbReference type="ARBA" id="ARBA00022729"/>
    </source>
</evidence>
<dbReference type="GO" id="GO:0043025">
    <property type="term" value="C:neuronal cell body"/>
    <property type="evidence" value="ECO:0000318"/>
    <property type="project" value="GO_Central"/>
</dbReference>
<reference evidence="6" key="1">
    <citation type="submission" date="2015-02" db="EMBL/GenBank/DDBJ databases">
        <title>Genome sequencing for Strongylocentrotus purpuratus.</title>
        <authorList>
            <person name="Murali S."/>
            <person name="Liu Y."/>
            <person name="Vee V."/>
            <person name="English A."/>
            <person name="Wang M."/>
            <person name="Skinner E."/>
            <person name="Han Y."/>
            <person name="Muzny D.M."/>
            <person name="Worley K.C."/>
            <person name="Gibbs R.A."/>
        </authorList>
    </citation>
    <scope>NUCLEOTIDE SEQUENCE</scope>
</reference>
<dbReference type="InParanoid" id="A0A7M7LSV9"/>
<dbReference type="InterPro" id="IPR003599">
    <property type="entry name" value="Ig_sub"/>
</dbReference>
<dbReference type="SUPFAM" id="SSF48726">
    <property type="entry name" value="Immunoglobulin"/>
    <property type="match status" value="3"/>
</dbReference>
<dbReference type="EnsemblMetazoa" id="XM_011668223">
    <property type="protein sequence ID" value="XP_011666525"/>
    <property type="gene ID" value="LOC100892245"/>
</dbReference>
<feature type="domain" description="Ig-like" evidence="4">
    <location>
        <begin position="311"/>
        <end position="394"/>
    </location>
</feature>
<dbReference type="Pfam" id="PF13927">
    <property type="entry name" value="Ig_3"/>
    <property type="match status" value="2"/>
</dbReference>
<keyword evidence="2" id="KW-1015">Disulfide bond</keyword>
<dbReference type="SUPFAM" id="SSF49265">
    <property type="entry name" value="Fibronectin type III"/>
    <property type="match status" value="1"/>
</dbReference>
<feature type="chain" id="PRO_5029620360" description="Ig-like domain-containing protein" evidence="3">
    <location>
        <begin position="23"/>
        <end position="573"/>
    </location>
</feature>
<dbReference type="InterPro" id="IPR013106">
    <property type="entry name" value="Ig_V-set"/>
</dbReference>
<dbReference type="InterPro" id="IPR036179">
    <property type="entry name" value="Ig-like_dom_sf"/>
</dbReference>
<dbReference type="Proteomes" id="UP000007110">
    <property type="component" value="Unassembled WGS sequence"/>
</dbReference>
<dbReference type="InterPro" id="IPR003598">
    <property type="entry name" value="Ig_sub2"/>
</dbReference>
<dbReference type="GO" id="GO:0008046">
    <property type="term" value="F:axon guidance receptor activity"/>
    <property type="evidence" value="ECO:0000318"/>
    <property type="project" value="GO_Central"/>
</dbReference>
<dbReference type="InterPro" id="IPR007110">
    <property type="entry name" value="Ig-like_dom"/>
</dbReference>
<dbReference type="InterPro" id="IPR036116">
    <property type="entry name" value="FN3_sf"/>
</dbReference>
<feature type="signal peptide" evidence="3">
    <location>
        <begin position="1"/>
        <end position="22"/>
    </location>
</feature>
<dbReference type="RefSeq" id="XP_011666525.1">
    <property type="nucleotide sequence ID" value="XM_011668223.2"/>
</dbReference>
<protein>
    <recommendedName>
        <fullName evidence="4">Ig-like domain-containing protein</fullName>
    </recommendedName>
</protein>
<dbReference type="PANTHER" id="PTHR45080:SF8">
    <property type="entry name" value="IG-LIKE DOMAIN-CONTAINING PROTEIN"/>
    <property type="match status" value="1"/>
</dbReference>
<evidence type="ECO:0000256" key="3">
    <source>
        <dbReference type="SAM" id="SignalP"/>
    </source>
</evidence>
<dbReference type="SMART" id="SM00408">
    <property type="entry name" value="IGc2"/>
    <property type="match status" value="3"/>
</dbReference>
<dbReference type="InterPro" id="IPR050958">
    <property type="entry name" value="Cell_Adh-Cytoskel_Orgn"/>
</dbReference>
<evidence type="ECO:0000259" key="4">
    <source>
        <dbReference type="PROSITE" id="PS50835"/>
    </source>
</evidence>
<dbReference type="GeneID" id="100892245"/>
<dbReference type="KEGG" id="spu:100892245"/>
<name>A0A7M7LSV9_STRPU</name>
<reference evidence="5" key="2">
    <citation type="submission" date="2021-01" db="UniProtKB">
        <authorList>
            <consortium name="EnsemblMetazoa"/>
        </authorList>
    </citation>
    <scope>IDENTIFICATION</scope>
</reference>
<evidence type="ECO:0000313" key="5">
    <source>
        <dbReference type="EnsemblMetazoa" id="XP_011666525"/>
    </source>
</evidence>
<feature type="domain" description="Ig-like" evidence="4">
    <location>
        <begin position="96"/>
        <end position="196"/>
    </location>
</feature>